<dbReference type="Pfam" id="PF02615">
    <property type="entry name" value="Ldh_2"/>
    <property type="match status" value="1"/>
</dbReference>
<evidence type="ECO:0000313" key="4">
    <source>
        <dbReference type="Proteomes" id="UP000241229"/>
    </source>
</evidence>
<dbReference type="Gene3D" id="3.30.1370.60">
    <property type="entry name" value="Hypothetical oxidoreductase yiak, domain 2"/>
    <property type="match status" value="1"/>
</dbReference>
<organism evidence="3 4">
    <name type="scientific">Kumtagia ephedrae</name>
    <dbReference type="NCBI Taxonomy" id="2116701"/>
    <lineage>
        <taxon>Bacteria</taxon>
        <taxon>Pseudomonadati</taxon>
        <taxon>Pseudomonadota</taxon>
        <taxon>Alphaproteobacteria</taxon>
        <taxon>Hyphomicrobiales</taxon>
        <taxon>Phyllobacteriaceae</taxon>
        <taxon>Kumtagia</taxon>
    </lineage>
</organism>
<dbReference type="PANTHER" id="PTHR11091">
    <property type="entry name" value="OXIDOREDUCTASE-RELATED"/>
    <property type="match status" value="1"/>
</dbReference>
<keyword evidence="2" id="KW-0560">Oxidoreductase</keyword>
<accession>A0A2P7SGW6</accession>
<dbReference type="AlphaFoldDB" id="A0A2P7SGW6"/>
<sequence>MILHILVNLNQPCGFPPVSNRLLIPADRLRDSLASALAASGACPTSVEAAVRALMHASRLGVDSHGARLVMHYDRVLRSGRVNGQPQIRVKHTGTSTAVVDGDDGLGHHVAYAAMTEAIAIARETGVGAVGAIRSSHYGAAGAYALAAAEAGMIGFATTNADSVVAPFDGAKSFHGTNPLAFAAPSGDEKPWLLDMATSSIPMNRVLLYRTLGTTLPEGVAAAAGGTVTRDAAAAEMLLPLGGSDFGFKGAALAGVATVLSAVLQGTALDHDMIPMIGGDMSSPRNMGHFFLAIDPARFGGREVFAAGMAAYLAALRAVPGRDGAEILAPGDREWRVEAERLRDGIPIDLTTAEFLGLSAYSAGEPEAPRR</sequence>
<dbReference type="EMBL" id="PXYK01000007">
    <property type="protein sequence ID" value="PSJ61724.1"/>
    <property type="molecule type" value="Genomic_DNA"/>
</dbReference>
<proteinExistence type="inferred from homology"/>
<dbReference type="Proteomes" id="UP000241229">
    <property type="component" value="Unassembled WGS sequence"/>
</dbReference>
<dbReference type="InterPro" id="IPR003767">
    <property type="entry name" value="Malate/L-lactate_DH-like"/>
</dbReference>
<dbReference type="InterPro" id="IPR036111">
    <property type="entry name" value="Mal/L-sulfo/L-lacto_DH-like_sf"/>
</dbReference>
<evidence type="ECO:0000313" key="3">
    <source>
        <dbReference type="EMBL" id="PSJ61724.1"/>
    </source>
</evidence>
<dbReference type="Gene3D" id="1.10.1530.10">
    <property type="match status" value="1"/>
</dbReference>
<keyword evidence="4" id="KW-1185">Reference proteome</keyword>
<dbReference type="OrthoDB" id="9811519at2"/>
<name>A0A2P7SGW6_9HYPH</name>
<dbReference type="InterPro" id="IPR043143">
    <property type="entry name" value="Mal/L-sulf/L-lact_DH-like_NADP"/>
</dbReference>
<dbReference type="PANTHER" id="PTHR11091:SF0">
    <property type="entry name" value="MALATE DEHYDROGENASE"/>
    <property type="match status" value="1"/>
</dbReference>
<dbReference type="GO" id="GO:0016491">
    <property type="term" value="F:oxidoreductase activity"/>
    <property type="evidence" value="ECO:0007669"/>
    <property type="project" value="UniProtKB-KW"/>
</dbReference>
<protein>
    <submittedName>
        <fullName evidence="3">Oxidoreductase</fullName>
    </submittedName>
</protein>
<comment type="similarity">
    <text evidence="1">Belongs to the LDH2/MDH2 oxidoreductase family.</text>
</comment>
<reference evidence="3 4" key="1">
    <citation type="submission" date="2018-03" db="EMBL/GenBank/DDBJ databases">
        <title>The draft genome of Mesorhizobium sp. 6GN-30.</title>
        <authorList>
            <person name="Liu L."/>
            <person name="Li L."/>
            <person name="Wang T."/>
            <person name="Zhang X."/>
            <person name="Liang L."/>
        </authorList>
    </citation>
    <scope>NUCLEOTIDE SEQUENCE [LARGE SCALE GENOMIC DNA]</scope>
    <source>
        <strain evidence="3 4">6GN30</strain>
    </source>
</reference>
<evidence type="ECO:0000256" key="2">
    <source>
        <dbReference type="ARBA" id="ARBA00023002"/>
    </source>
</evidence>
<dbReference type="InterPro" id="IPR043144">
    <property type="entry name" value="Mal/L-sulf/L-lact_DH-like_ah"/>
</dbReference>
<comment type="caution">
    <text evidence="3">The sequence shown here is derived from an EMBL/GenBank/DDBJ whole genome shotgun (WGS) entry which is preliminary data.</text>
</comment>
<dbReference type="SUPFAM" id="SSF89733">
    <property type="entry name" value="L-sulfolactate dehydrogenase-like"/>
    <property type="match status" value="1"/>
</dbReference>
<gene>
    <name evidence="3" type="ORF">C7I84_08960</name>
</gene>
<evidence type="ECO:0000256" key="1">
    <source>
        <dbReference type="ARBA" id="ARBA00006056"/>
    </source>
</evidence>